<evidence type="ECO:0000256" key="2">
    <source>
        <dbReference type="ARBA" id="ARBA00022490"/>
    </source>
</evidence>
<dbReference type="Pfam" id="PF03932">
    <property type="entry name" value="CutC"/>
    <property type="match status" value="1"/>
</dbReference>
<dbReference type="GO" id="GO:0005737">
    <property type="term" value="C:cytoplasm"/>
    <property type="evidence" value="ECO:0007669"/>
    <property type="project" value="UniProtKB-SubCell"/>
</dbReference>
<dbReference type="Proteomes" id="UP000500890">
    <property type="component" value="Chromosome"/>
</dbReference>
<dbReference type="Gene3D" id="3.20.20.380">
    <property type="entry name" value="Copper homeostasis (CutC) domain"/>
    <property type="match status" value="1"/>
</dbReference>
<organism evidence="4 5">
    <name type="scientific">Vagococcus coleopterorum</name>
    <dbReference type="NCBI Taxonomy" id="2714946"/>
    <lineage>
        <taxon>Bacteria</taxon>
        <taxon>Bacillati</taxon>
        <taxon>Bacillota</taxon>
        <taxon>Bacilli</taxon>
        <taxon>Lactobacillales</taxon>
        <taxon>Enterococcaceae</taxon>
        <taxon>Vagococcus</taxon>
    </lineage>
</organism>
<dbReference type="AlphaFoldDB" id="A0A6G8ALB9"/>
<keyword evidence="5" id="KW-1185">Reference proteome</keyword>
<name>A0A6G8ALB9_9ENTE</name>
<gene>
    <name evidence="3" type="primary">cutC</name>
    <name evidence="4" type="ORF">G7081_00790</name>
</gene>
<evidence type="ECO:0000256" key="3">
    <source>
        <dbReference type="HAMAP-Rule" id="MF_00795"/>
    </source>
</evidence>
<dbReference type="PANTHER" id="PTHR12598">
    <property type="entry name" value="COPPER HOMEOSTASIS PROTEIN CUTC"/>
    <property type="match status" value="1"/>
</dbReference>
<protein>
    <recommendedName>
        <fullName evidence="3">PF03932 family protein CutC</fullName>
    </recommendedName>
</protein>
<dbReference type="EMBL" id="CP049886">
    <property type="protein sequence ID" value="QIL45725.1"/>
    <property type="molecule type" value="Genomic_DNA"/>
</dbReference>
<dbReference type="RefSeq" id="WP_166006505.1">
    <property type="nucleotide sequence ID" value="NZ_CP049886.1"/>
</dbReference>
<keyword evidence="2 3" id="KW-0963">Cytoplasm</keyword>
<evidence type="ECO:0000313" key="4">
    <source>
        <dbReference type="EMBL" id="QIL45725.1"/>
    </source>
</evidence>
<dbReference type="HAMAP" id="MF_00795">
    <property type="entry name" value="CutC"/>
    <property type="match status" value="1"/>
</dbReference>
<dbReference type="KEGG" id="vah:G7081_00790"/>
<comment type="caution">
    <text evidence="3">Once thought to be involved in copper homeostasis, experiments in E.coli have shown this is not the case.</text>
</comment>
<evidence type="ECO:0000256" key="1">
    <source>
        <dbReference type="ARBA" id="ARBA00007768"/>
    </source>
</evidence>
<reference evidence="4 5" key="1">
    <citation type="submission" date="2020-03" db="EMBL/GenBank/DDBJ databases">
        <title>Vagococcus sp. nov., isolated from beetles.</title>
        <authorList>
            <person name="Hyun D.-W."/>
            <person name="Bae J.-W."/>
        </authorList>
    </citation>
    <scope>NUCLEOTIDE SEQUENCE [LARGE SCALE GENOMIC DNA]</scope>
    <source>
        <strain evidence="4 5">HDW17A</strain>
    </source>
</reference>
<dbReference type="FunFam" id="3.20.20.380:FF:000003">
    <property type="entry name" value="Copper homeostasis protein CutC"/>
    <property type="match status" value="1"/>
</dbReference>
<comment type="similarity">
    <text evidence="1 3">Belongs to the CutC family.</text>
</comment>
<evidence type="ECO:0000313" key="5">
    <source>
        <dbReference type="Proteomes" id="UP000500890"/>
    </source>
</evidence>
<dbReference type="PANTHER" id="PTHR12598:SF0">
    <property type="entry name" value="COPPER HOMEOSTASIS PROTEIN CUTC HOMOLOG"/>
    <property type="match status" value="1"/>
</dbReference>
<dbReference type="GO" id="GO:0005507">
    <property type="term" value="F:copper ion binding"/>
    <property type="evidence" value="ECO:0007669"/>
    <property type="project" value="TreeGrafter"/>
</dbReference>
<accession>A0A6G8ALB9</accession>
<dbReference type="InterPro" id="IPR005627">
    <property type="entry name" value="CutC-like"/>
</dbReference>
<dbReference type="InterPro" id="IPR036822">
    <property type="entry name" value="CutC-like_dom_sf"/>
</dbReference>
<proteinExistence type="inferred from homology"/>
<sequence>MLLKEACVENFTIIPKALAAGAKRVELCDNLTVGGTTVSPGVMAASFDYCHENDATVMTIIRPRGGNFVFNDIELQMMRHDLLTAKELGTDGVVIGCLTDDNQIDKEAMYQLLELADGLQITFHMAFDSIAVEEQFAAIDWLVENGVQRILTHGGPAGTDILDNLPHLKELVDYAGERLTILPGGGISYENCDQVIEYLGVNEIHGTRIVDIK</sequence>
<dbReference type="SUPFAM" id="SSF110395">
    <property type="entry name" value="CutC-like"/>
    <property type="match status" value="1"/>
</dbReference>
<comment type="subcellular location">
    <subcellularLocation>
        <location evidence="3">Cytoplasm</location>
    </subcellularLocation>
</comment>